<gene>
    <name evidence="1" type="ORF">BDP27DRAFT_1418926</name>
</gene>
<sequence length="380" mass="42638">MAKVPMTWRQFLHYRPTSIPTILSPSIPSNKTDTHTFTCTDTPDDFPDPTNFLRQSGLPSGVDFVSRIMNDFRSYAKGILDKNVPITVLDEIQHFERALSTRVSTDIGYLFFVWFRSATWITEALFALVDDGQGVIRVITQSPAIGDEDVSTLLDKTVVKASSVDFKLPLVFAFHLLDIIADHTFEPEERTGGRAMISKLFLKTKANAPANVGFFYDGELESGHWAAVLSQVCCIHPNLPTLPADFPSYLTGLDDIPFLLIFVYLLLPHTAVTEPKRPKVRNHVLVTITKTKKLSSSGSRTCNVAKVLNISNPVEKTTSTVLQNIQLSDTTTQISRIAFTRQLHHSKQAEVYQGSLDSRAVIFKIYRNYQHVQFCREVSV</sequence>
<name>A0A9P5PYG5_9AGAR</name>
<comment type="caution">
    <text evidence="1">The sequence shown here is derived from an EMBL/GenBank/DDBJ whole genome shotgun (WGS) entry which is preliminary data.</text>
</comment>
<proteinExistence type="predicted"/>
<evidence type="ECO:0000313" key="2">
    <source>
        <dbReference type="Proteomes" id="UP000772434"/>
    </source>
</evidence>
<evidence type="ECO:0000313" key="1">
    <source>
        <dbReference type="EMBL" id="KAF9071574.1"/>
    </source>
</evidence>
<accession>A0A9P5PYG5</accession>
<dbReference type="Proteomes" id="UP000772434">
    <property type="component" value="Unassembled WGS sequence"/>
</dbReference>
<protein>
    <submittedName>
        <fullName evidence="1">Uncharacterized protein</fullName>
    </submittedName>
</protein>
<dbReference type="EMBL" id="JADNRY010000031">
    <property type="protein sequence ID" value="KAF9071574.1"/>
    <property type="molecule type" value="Genomic_DNA"/>
</dbReference>
<organism evidence="1 2">
    <name type="scientific">Rhodocollybia butyracea</name>
    <dbReference type="NCBI Taxonomy" id="206335"/>
    <lineage>
        <taxon>Eukaryota</taxon>
        <taxon>Fungi</taxon>
        <taxon>Dikarya</taxon>
        <taxon>Basidiomycota</taxon>
        <taxon>Agaricomycotina</taxon>
        <taxon>Agaricomycetes</taxon>
        <taxon>Agaricomycetidae</taxon>
        <taxon>Agaricales</taxon>
        <taxon>Marasmiineae</taxon>
        <taxon>Omphalotaceae</taxon>
        <taxon>Rhodocollybia</taxon>
    </lineage>
</organism>
<dbReference type="AlphaFoldDB" id="A0A9P5PYG5"/>
<keyword evidence="2" id="KW-1185">Reference proteome</keyword>
<reference evidence="1" key="1">
    <citation type="submission" date="2020-11" db="EMBL/GenBank/DDBJ databases">
        <authorList>
            <consortium name="DOE Joint Genome Institute"/>
            <person name="Ahrendt S."/>
            <person name="Riley R."/>
            <person name="Andreopoulos W."/>
            <person name="Labutti K."/>
            <person name="Pangilinan J."/>
            <person name="Ruiz-Duenas F.J."/>
            <person name="Barrasa J.M."/>
            <person name="Sanchez-Garcia M."/>
            <person name="Camarero S."/>
            <person name="Miyauchi S."/>
            <person name="Serrano A."/>
            <person name="Linde D."/>
            <person name="Babiker R."/>
            <person name="Drula E."/>
            <person name="Ayuso-Fernandez I."/>
            <person name="Pacheco R."/>
            <person name="Padilla G."/>
            <person name="Ferreira P."/>
            <person name="Barriuso J."/>
            <person name="Kellner H."/>
            <person name="Castanera R."/>
            <person name="Alfaro M."/>
            <person name="Ramirez L."/>
            <person name="Pisabarro A.G."/>
            <person name="Kuo A."/>
            <person name="Tritt A."/>
            <person name="Lipzen A."/>
            <person name="He G."/>
            <person name="Yan M."/>
            <person name="Ng V."/>
            <person name="Cullen D."/>
            <person name="Martin F."/>
            <person name="Rosso M.-N."/>
            <person name="Henrissat B."/>
            <person name="Hibbett D."/>
            <person name="Martinez A.T."/>
            <person name="Grigoriev I.V."/>
        </authorList>
    </citation>
    <scope>NUCLEOTIDE SEQUENCE</scope>
    <source>
        <strain evidence="1">AH 40177</strain>
    </source>
</reference>